<name>A0A1U9NMN4_9BACT</name>
<keyword evidence="3" id="KW-1185">Reference proteome</keyword>
<dbReference type="EMBL" id="CP019791">
    <property type="protein sequence ID" value="AQT68766.1"/>
    <property type="molecule type" value="Genomic_DNA"/>
</dbReference>
<keyword evidence="1" id="KW-1133">Transmembrane helix</keyword>
<dbReference type="KEGG" id="alus:STSP2_01938"/>
<dbReference type="AlphaFoldDB" id="A0A1U9NMN4"/>
<reference evidence="3" key="1">
    <citation type="submission" date="2017-02" db="EMBL/GenBank/DDBJ databases">
        <title>Comparative genomics and description of representatives of a novel lineage of planctomycetes thriving in anoxic sediments.</title>
        <authorList>
            <person name="Spring S."/>
            <person name="Bunk B."/>
            <person name="Sproer C."/>
        </authorList>
    </citation>
    <scope>NUCLEOTIDE SEQUENCE [LARGE SCALE GENOMIC DNA]</scope>
    <source>
        <strain evidence="3">ST-NAGAB-D1</strain>
    </source>
</reference>
<keyword evidence="1" id="KW-0812">Transmembrane</keyword>
<protein>
    <submittedName>
        <fullName evidence="2">Uncharacterized protein</fullName>
    </submittedName>
</protein>
<dbReference type="STRING" id="1936003.STSP2_01938"/>
<gene>
    <name evidence="2" type="ORF">STSP2_01938</name>
</gene>
<accession>A0A1U9NMN4</accession>
<keyword evidence="1" id="KW-0472">Membrane</keyword>
<evidence type="ECO:0000313" key="2">
    <source>
        <dbReference type="EMBL" id="AQT68766.1"/>
    </source>
</evidence>
<sequence length="94" mass="10686">MRLWKVLRKQLKIFPYKNRYCFRAGFALPANISIALARLKLAIVVMADFTGRRTRKEPKADLSLNRHLAVKASNNVVDASIKEMLCASLAKVVR</sequence>
<proteinExistence type="predicted"/>
<dbReference type="Proteomes" id="UP000189674">
    <property type="component" value="Chromosome"/>
</dbReference>
<evidence type="ECO:0000313" key="3">
    <source>
        <dbReference type="Proteomes" id="UP000189674"/>
    </source>
</evidence>
<feature type="transmembrane region" description="Helical" evidence="1">
    <location>
        <begin position="20"/>
        <end position="39"/>
    </location>
</feature>
<evidence type="ECO:0000256" key="1">
    <source>
        <dbReference type="SAM" id="Phobius"/>
    </source>
</evidence>
<organism evidence="2 3">
    <name type="scientific">Anaerohalosphaera lusitana</name>
    <dbReference type="NCBI Taxonomy" id="1936003"/>
    <lineage>
        <taxon>Bacteria</taxon>
        <taxon>Pseudomonadati</taxon>
        <taxon>Planctomycetota</taxon>
        <taxon>Phycisphaerae</taxon>
        <taxon>Sedimentisphaerales</taxon>
        <taxon>Anaerohalosphaeraceae</taxon>
        <taxon>Anaerohalosphaera</taxon>
    </lineage>
</organism>